<dbReference type="KEGG" id="pmet:G4Y79_08745"/>
<sequence length="105" mass="11429">MADKRTWTEEFEVSGKEVVERVRELIQQGNVRRLIVRKKDGEALVELPLTPTVVGAGVLTVFAGPLVIVGAAAAMLAEVKIEVVREAAEDDDDTASTIKQKIDVE</sequence>
<dbReference type="EMBL" id="CP062983">
    <property type="protein sequence ID" value="QPC84446.1"/>
    <property type="molecule type" value="Genomic_DNA"/>
</dbReference>
<reference evidence="3 4" key="1">
    <citation type="submission" date="2020-02" db="EMBL/GenBank/DDBJ databases">
        <authorList>
            <person name="Zheng R.K."/>
            <person name="Sun C.M."/>
        </authorList>
    </citation>
    <scope>NUCLEOTIDE SEQUENCE [LARGE SCALE GENOMIC DNA]</scope>
    <source>
        <strain evidence="4">rifampicinis</strain>
    </source>
</reference>
<proteinExistence type="predicted"/>
<organism evidence="3 4">
    <name type="scientific">Phototrophicus methaneseepsis</name>
    <dbReference type="NCBI Taxonomy" id="2710758"/>
    <lineage>
        <taxon>Bacteria</taxon>
        <taxon>Bacillati</taxon>
        <taxon>Chloroflexota</taxon>
        <taxon>Candidatus Thermofontia</taxon>
        <taxon>Phototrophicales</taxon>
        <taxon>Phototrophicaceae</taxon>
        <taxon>Phototrophicus</taxon>
    </lineage>
</organism>
<evidence type="ECO:0000313" key="4">
    <source>
        <dbReference type="Proteomes" id="UP000594468"/>
    </source>
</evidence>
<keyword evidence="1" id="KW-0472">Membrane</keyword>
<feature type="transmembrane region" description="Helical" evidence="1">
    <location>
        <begin position="53"/>
        <end position="77"/>
    </location>
</feature>
<dbReference type="Proteomes" id="UP000594468">
    <property type="component" value="Chromosome"/>
</dbReference>
<keyword evidence="1" id="KW-1133">Transmembrane helix</keyword>
<dbReference type="InterPro" id="IPR025642">
    <property type="entry name" value="DUF4342"/>
</dbReference>
<dbReference type="Pfam" id="PF14242">
    <property type="entry name" value="DUF4342"/>
    <property type="match status" value="1"/>
</dbReference>
<dbReference type="AlphaFoldDB" id="A0A7S8ECJ8"/>
<keyword evidence="1" id="KW-0812">Transmembrane</keyword>
<gene>
    <name evidence="3" type="ORF">G4Y79_08745</name>
</gene>
<keyword evidence="4" id="KW-1185">Reference proteome</keyword>
<name>A0A7S8ECJ8_9CHLR</name>
<protein>
    <submittedName>
        <fullName evidence="3">DUF4342 domain-containing protein</fullName>
    </submittedName>
</protein>
<evidence type="ECO:0000259" key="2">
    <source>
        <dbReference type="Pfam" id="PF14242"/>
    </source>
</evidence>
<accession>A0A7S8ECJ8</accession>
<evidence type="ECO:0000256" key="1">
    <source>
        <dbReference type="SAM" id="Phobius"/>
    </source>
</evidence>
<evidence type="ECO:0000313" key="3">
    <source>
        <dbReference type="EMBL" id="QPC84446.1"/>
    </source>
</evidence>
<feature type="domain" description="DUF4342" evidence="2">
    <location>
        <begin position="4"/>
        <end position="85"/>
    </location>
</feature>
<dbReference type="RefSeq" id="WP_195172509.1">
    <property type="nucleotide sequence ID" value="NZ_CP062983.1"/>
</dbReference>